<evidence type="ECO:0000256" key="5">
    <source>
        <dbReference type="ARBA" id="ARBA00023180"/>
    </source>
</evidence>
<evidence type="ECO:0000256" key="4">
    <source>
        <dbReference type="ARBA" id="ARBA00023136"/>
    </source>
</evidence>
<dbReference type="Proteomes" id="UP000749559">
    <property type="component" value="Unassembled WGS sequence"/>
</dbReference>
<dbReference type="InterPro" id="IPR028082">
    <property type="entry name" value="Peripla_BP_I"/>
</dbReference>
<keyword evidence="2" id="KW-0812">Transmembrane</keyword>
<dbReference type="InterPro" id="IPR050726">
    <property type="entry name" value="mGluR"/>
</dbReference>
<dbReference type="EMBL" id="CAIIXF020000012">
    <property type="protein sequence ID" value="CAH1801145.1"/>
    <property type="molecule type" value="Genomic_DNA"/>
</dbReference>
<organism evidence="7 8">
    <name type="scientific">Owenia fusiformis</name>
    <name type="common">Polychaete worm</name>
    <dbReference type="NCBI Taxonomy" id="6347"/>
    <lineage>
        <taxon>Eukaryota</taxon>
        <taxon>Metazoa</taxon>
        <taxon>Spiralia</taxon>
        <taxon>Lophotrochozoa</taxon>
        <taxon>Annelida</taxon>
        <taxon>Polychaeta</taxon>
        <taxon>Sedentaria</taxon>
        <taxon>Canalipalpata</taxon>
        <taxon>Sabellida</taxon>
        <taxon>Oweniida</taxon>
        <taxon>Oweniidae</taxon>
        <taxon>Owenia</taxon>
    </lineage>
</organism>
<evidence type="ECO:0000313" key="7">
    <source>
        <dbReference type="EMBL" id="CAH1801145.1"/>
    </source>
</evidence>
<dbReference type="GO" id="GO:0016020">
    <property type="term" value="C:membrane"/>
    <property type="evidence" value="ECO:0007669"/>
    <property type="project" value="UniProtKB-SubCell"/>
</dbReference>
<keyword evidence="5" id="KW-0325">Glycoprotein</keyword>
<comment type="caution">
    <text evidence="7">The sequence shown here is derived from an EMBL/GenBank/DDBJ whole genome shotgun (WGS) entry which is preliminary data.</text>
</comment>
<dbReference type="SUPFAM" id="SSF53822">
    <property type="entry name" value="Periplasmic binding protein-like I"/>
    <property type="match status" value="1"/>
</dbReference>
<dbReference type="Pfam" id="PF01094">
    <property type="entry name" value="ANF_receptor"/>
    <property type="match status" value="1"/>
</dbReference>
<dbReference type="InterPro" id="IPR001828">
    <property type="entry name" value="ANF_lig-bd_rcpt"/>
</dbReference>
<reference evidence="7" key="1">
    <citation type="submission" date="2022-03" db="EMBL/GenBank/DDBJ databases">
        <authorList>
            <person name="Martin C."/>
        </authorList>
    </citation>
    <scope>NUCLEOTIDE SEQUENCE</scope>
</reference>
<feature type="non-terminal residue" evidence="7">
    <location>
        <position position="1"/>
    </location>
</feature>
<comment type="subcellular location">
    <subcellularLocation>
        <location evidence="1">Membrane</location>
    </subcellularLocation>
</comment>
<name>A0A8S4Q3R0_OWEFU</name>
<evidence type="ECO:0000256" key="2">
    <source>
        <dbReference type="ARBA" id="ARBA00022692"/>
    </source>
</evidence>
<keyword evidence="3" id="KW-1133">Transmembrane helix</keyword>
<evidence type="ECO:0000256" key="3">
    <source>
        <dbReference type="ARBA" id="ARBA00022989"/>
    </source>
</evidence>
<sequence length="357" mass="40532">VIIDVITNLKWSVISVIYSDDTYGREGYEEIKKQALEKNICIIQAHMIKTSHNEVAKLSKIMKDIVGTIATSGIIGVVCFGQASTVEEVFIGIKGLAEKDFGHLSDQLQFILPDSVGINSNVLVDYANIAEGAITISPYIDEVEEFKDFWVEMFSNNSMVSNLAATDPWIEEVFMLQYECTIPTHPLISELPFKHYSRTCDEITREEVERKFSQSGYTESVIHIAVTLTEALKIVRQNICKKPSGVCPELLNNKMILSNMTDIIKKINISYTNKMTFHPKKYLNKRNIQFNATTGDILPDKSVPQYLVHNYKRCGHYGTQYCLERVNKCLSIIICNNKLFHTKMKPAHAEIFNSKKV</sequence>
<evidence type="ECO:0000256" key="1">
    <source>
        <dbReference type="ARBA" id="ARBA00004370"/>
    </source>
</evidence>
<dbReference type="Gene3D" id="3.40.50.2300">
    <property type="match status" value="2"/>
</dbReference>
<evidence type="ECO:0000313" key="8">
    <source>
        <dbReference type="Proteomes" id="UP000749559"/>
    </source>
</evidence>
<evidence type="ECO:0000259" key="6">
    <source>
        <dbReference type="Pfam" id="PF01094"/>
    </source>
</evidence>
<dbReference type="PANTHER" id="PTHR24060">
    <property type="entry name" value="METABOTROPIC GLUTAMATE RECEPTOR"/>
    <property type="match status" value="1"/>
</dbReference>
<keyword evidence="8" id="KW-1185">Reference proteome</keyword>
<gene>
    <name evidence="7" type="ORF">OFUS_LOCUS24960</name>
</gene>
<protein>
    <recommendedName>
        <fullName evidence="6">Receptor ligand binding region domain-containing protein</fullName>
    </recommendedName>
</protein>
<accession>A0A8S4Q3R0</accession>
<feature type="domain" description="Receptor ligand binding region" evidence="6">
    <location>
        <begin position="1"/>
        <end position="166"/>
    </location>
</feature>
<dbReference type="OrthoDB" id="6143034at2759"/>
<proteinExistence type="predicted"/>
<dbReference type="AlphaFoldDB" id="A0A8S4Q3R0"/>
<keyword evidence="4" id="KW-0472">Membrane</keyword>